<dbReference type="PANTHER" id="PTHR32385:SF15">
    <property type="entry name" value="INOSITOL PHOSPHOCERAMIDE MANNOSYLTRANSFERASE 1"/>
    <property type="match status" value="1"/>
</dbReference>
<accession>A0A6C0LTU8</accession>
<dbReference type="InterPro" id="IPR029044">
    <property type="entry name" value="Nucleotide-diphossugar_trans"/>
</dbReference>
<evidence type="ECO:0000313" key="2">
    <source>
        <dbReference type="EMBL" id="QHU33843.1"/>
    </source>
</evidence>
<dbReference type="InterPro" id="IPR051706">
    <property type="entry name" value="Glycosyltransferase_domain"/>
</dbReference>
<dbReference type="GO" id="GO:0000030">
    <property type="term" value="F:mannosyltransferase activity"/>
    <property type="evidence" value="ECO:0007669"/>
    <property type="project" value="TreeGrafter"/>
</dbReference>
<proteinExistence type="predicted"/>
<dbReference type="Gene3D" id="3.90.550.20">
    <property type="match status" value="1"/>
</dbReference>
<name>A0A6C0LTU8_9ZZZZ</name>
<dbReference type="AlphaFoldDB" id="A0A6C0LTU8"/>
<organism evidence="2">
    <name type="scientific">viral metagenome</name>
    <dbReference type="NCBI Taxonomy" id="1070528"/>
    <lineage>
        <taxon>unclassified sequences</taxon>
        <taxon>metagenomes</taxon>
        <taxon>organismal metagenomes</taxon>
    </lineage>
</organism>
<dbReference type="InterPro" id="IPR007577">
    <property type="entry name" value="GlycoTrfase_DXD_sugar-bd_CS"/>
</dbReference>
<evidence type="ECO:0000256" key="1">
    <source>
        <dbReference type="ARBA" id="ARBA00022679"/>
    </source>
</evidence>
<dbReference type="PANTHER" id="PTHR32385">
    <property type="entry name" value="MANNOSYL PHOSPHORYLINOSITOL CERAMIDE SYNTHASE"/>
    <property type="match status" value="1"/>
</dbReference>
<reference evidence="2" key="1">
    <citation type="journal article" date="2020" name="Nature">
        <title>Giant virus diversity and host interactions through global metagenomics.</title>
        <authorList>
            <person name="Schulz F."/>
            <person name="Roux S."/>
            <person name="Paez-Espino D."/>
            <person name="Jungbluth S."/>
            <person name="Walsh D.A."/>
            <person name="Denef V.J."/>
            <person name="McMahon K.D."/>
            <person name="Konstantinidis K.T."/>
            <person name="Eloe-Fadrosh E.A."/>
            <person name="Kyrpides N.C."/>
            <person name="Woyke T."/>
        </authorList>
    </citation>
    <scope>NUCLEOTIDE SEQUENCE</scope>
    <source>
        <strain evidence="2">GVMAG-S-1016704-142</strain>
    </source>
</reference>
<sequence>MDNLSSEDLDKYLLDQDGKIIHQIWFGIIPNKHKARKDFEGLKKYRDSWLRNNPTWGYKCWDNKDCRNLMKTYFPEHLEMYDGYEYHIQRCDCIRYFILFRYGGLYADMDYCCMKPWDDVISKYKSKLYIVETPNKVSSGVHISNSLMYSIKNHPFWKSVFIEMEKNRSMPIYYGKHMTVMYTTGPCIINRMFHRYRNQYKLSFYPYKLFHPFGVTTDLHITNDTDLYAYHLQHGSWTSTDSNLINFVYKETKIVMFILIMVICRYIII</sequence>
<dbReference type="EMBL" id="MN740564">
    <property type="protein sequence ID" value="QHU33843.1"/>
    <property type="molecule type" value="Genomic_DNA"/>
</dbReference>
<dbReference type="GO" id="GO:0051999">
    <property type="term" value="P:mannosyl-inositol phosphorylceramide biosynthetic process"/>
    <property type="evidence" value="ECO:0007669"/>
    <property type="project" value="TreeGrafter"/>
</dbReference>
<evidence type="ECO:0008006" key="3">
    <source>
        <dbReference type="Google" id="ProtNLM"/>
    </source>
</evidence>
<dbReference type="SUPFAM" id="SSF53448">
    <property type="entry name" value="Nucleotide-diphospho-sugar transferases"/>
    <property type="match status" value="1"/>
</dbReference>
<dbReference type="Pfam" id="PF04488">
    <property type="entry name" value="Gly_transf_sug"/>
    <property type="match status" value="1"/>
</dbReference>
<protein>
    <recommendedName>
        <fullName evidence="3">Glycosyltransferase</fullName>
    </recommendedName>
</protein>
<keyword evidence="1" id="KW-0808">Transferase</keyword>
<dbReference type="GO" id="GO:0016020">
    <property type="term" value="C:membrane"/>
    <property type="evidence" value="ECO:0007669"/>
    <property type="project" value="GOC"/>
</dbReference>